<dbReference type="AlphaFoldDB" id="A0A5A7MJ58"/>
<dbReference type="EMBL" id="BKBW01000017">
    <property type="protein sequence ID" value="GEQ77753.1"/>
    <property type="molecule type" value="Genomic_DNA"/>
</dbReference>
<gene>
    <name evidence="6" type="ORF">CTTA_4758</name>
</gene>
<dbReference type="InterPro" id="IPR052362">
    <property type="entry name" value="HTH-GbsR_regulator"/>
</dbReference>
<organism evidence="6 7">
    <name type="scientific">Comamonas testosteroni</name>
    <name type="common">Pseudomonas testosteroni</name>
    <dbReference type="NCBI Taxonomy" id="285"/>
    <lineage>
        <taxon>Bacteria</taxon>
        <taxon>Pseudomonadati</taxon>
        <taxon>Pseudomonadota</taxon>
        <taxon>Betaproteobacteria</taxon>
        <taxon>Burkholderiales</taxon>
        <taxon>Comamonadaceae</taxon>
        <taxon>Comamonas</taxon>
    </lineage>
</organism>
<feature type="domain" description="HTH marR-type" evidence="5">
    <location>
        <begin position="34"/>
        <end position="93"/>
    </location>
</feature>
<dbReference type="GO" id="GO:0003677">
    <property type="term" value="F:DNA binding"/>
    <property type="evidence" value="ECO:0007669"/>
    <property type="project" value="UniProtKB-UniRule"/>
</dbReference>
<proteinExistence type="inferred from homology"/>
<keyword evidence="2 4" id="KW-0238">DNA-binding</keyword>
<dbReference type="Proteomes" id="UP000323105">
    <property type="component" value="Unassembled WGS sequence"/>
</dbReference>
<dbReference type="PIRSF" id="PIRSF006707">
    <property type="entry name" value="MJ1563"/>
    <property type="match status" value="1"/>
</dbReference>
<evidence type="ECO:0000256" key="3">
    <source>
        <dbReference type="ARBA" id="ARBA00023163"/>
    </source>
</evidence>
<dbReference type="InterPro" id="IPR036390">
    <property type="entry name" value="WH_DNA-bd_sf"/>
</dbReference>
<dbReference type="PANTHER" id="PTHR38465:SF1">
    <property type="entry name" value="HTH-TYPE TRANSCRIPTIONAL REGULATOR MJ1563-RELATED"/>
    <property type="match status" value="1"/>
</dbReference>
<protein>
    <recommendedName>
        <fullName evidence="4">HTH-type transcriptional regulator</fullName>
    </recommendedName>
</protein>
<evidence type="ECO:0000256" key="1">
    <source>
        <dbReference type="ARBA" id="ARBA00023015"/>
    </source>
</evidence>
<dbReference type="Pfam" id="PF12802">
    <property type="entry name" value="MarR_2"/>
    <property type="match status" value="1"/>
</dbReference>
<sequence length="195" mass="22370">MTEISDKTTLHSMQLSPIAERFVHHWGDMGNAWGVNRTVAQIHALLFFHGRPLNADEICETLGAARSNVSNSLKELLNWNLIRSSRRSGDRREYFETSADVWELLRTIVRERKQREFDPTSALLRELIAQPEFEQETPDAQDRVHETLRLMDSLGIWTDEMLRLSPATLDKILRLGASVQRFVRGKDGGRESGND</sequence>
<dbReference type="InterPro" id="IPR036388">
    <property type="entry name" value="WH-like_DNA-bd_sf"/>
</dbReference>
<evidence type="ECO:0000256" key="2">
    <source>
        <dbReference type="ARBA" id="ARBA00023125"/>
    </source>
</evidence>
<comment type="similarity">
    <text evidence="4">Belongs to the GbsR family.</text>
</comment>
<comment type="caution">
    <text evidence="6">The sequence shown here is derived from an EMBL/GenBank/DDBJ whole genome shotgun (WGS) entry which is preliminary data.</text>
</comment>
<evidence type="ECO:0000256" key="4">
    <source>
        <dbReference type="PIRNR" id="PIRNR006707"/>
    </source>
</evidence>
<accession>A0A5A7MJ58</accession>
<keyword evidence="1 4" id="KW-0805">Transcription regulation</keyword>
<name>A0A5A7MJ58_COMTE</name>
<evidence type="ECO:0000313" key="7">
    <source>
        <dbReference type="Proteomes" id="UP000323105"/>
    </source>
</evidence>
<dbReference type="PANTHER" id="PTHR38465">
    <property type="entry name" value="HTH-TYPE TRANSCRIPTIONAL REGULATOR MJ1563-RELATED"/>
    <property type="match status" value="1"/>
</dbReference>
<evidence type="ECO:0000259" key="5">
    <source>
        <dbReference type="Pfam" id="PF12802"/>
    </source>
</evidence>
<reference evidence="6 7" key="1">
    <citation type="journal article" date="2019" name="Microbiol. Resour. Announc.">
        <title>Draft Genome Sequence of Comamonas testosteroni TA441, a Bacterium That Has a Cryptic Phenol Degradation Gene Cluster.</title>
        <authorList>
            <person name="Arai H."/>
            <person name="Ishii M."/>
        </authorList>
    </citation>
    <scope>NUCLEOTIDE SEQUENCE [LARGE SCALE GENOMIC DNA]</scope>
    <source>
        <strain evidence="6 7">TA441</strain>
    </source>
</reference>
<dbReference type="InterPro" id="IPR026282">
    <property type="entry name" value="MJ1563"/>
</dbReference>
<dbReference type="InterPro" id="IPR000835">
    <property type="entry name" value="HTH_MarR-typ"/>
</dbReference>
<dbReference type="GO" id="GO:0003700">
    <property type="term" value="F:DNA-binding transcription factor activity"/>
    <property type="evidence" value="ECO:0007669"/>
    <property type="project" value="InterPro"/>
</dbReference>
<evidence type="ECO:0000313" key="6">
    <source>
        <dbReference type="EMBL" id="GEQ77753.1"/>
    </source>
</evidence>
<dbReference type="SUPFAM" id="SSF46785">
    <property type="entry name" value="Winged helix' DNA-binding domain"/>
    <property type="match status" value="1"/>
</dbReference>
<keyword evidence="3 4" id="KW-0804">Transcription</keyword>
<dbReference type="Gene3D" id="1.10.10.10">
    <property type="entry name" value="Winged helix-like DNA-binding domain superfamily/Winged helix DNA-binding domain"/>
    <property type="match status" value="1"/>
</dbReference>